<protein>
    <submittedName>
        <fullName evidence="2">Uncharacterized protein</fullName>
    </submittedName>
</protein>
<dbReference type="Gene3D" id="2.20.110.10">
    <property type="entry name" value="Histone H3 K4-specific methyltransferase SET7/9 N-terminal domain"/>
    <property type="match status" value="1"/>
</dbReference>
<feature type="transmembrane region" description="Helical" evidence="1">
    <location>
        <begin position="24"/>
        <end position="43"/>
    </location>
</feature>
<evidence type="ECO:0000256" key="1">
    <source>
        <dbReference type="SAM" id="Phobius"/>
    </source>
</evidence>
<organism evidence="2 3">
    <name type="scientific">Micavibrio aeruginosavorus</name>
    <dbReference type="NCBI Taxonomy" id="349221"/>
    <lineage>
        <taxon>Bacteria</taxon>
        <taxon>Pseudomonadati</taxon>
        <taxon>Bdellovibrionota</taxon>
        <taxon>Bdellovibrionia</taxon>
        <taxon>Bdellovibrionales</taxon>
        <taxon>Pseudobdellovibrionaceae</taxon>
        <taxon>Micavibrio</taxon>
    </lineage>
</organism>
<keyword evidence="1" id="KW-0472">Membrane</keyword>
<keyword evidence="1" id="KW-0812">Transmembrane</keyword>
<keyword evidence="1" id="KW-1133">Transmembrane helix</keyword>
<evidence type="ECO:0000313" key="2">
    <source>
        <dbReference type="EMBL" id="PZP54710.1"/>
    </source>
</evidence>
<feature type="transmembrane region" description="Helical" evidence="1">
    <location>
        <begin position="197"/>
        <end position="218"/>
    </location>
</feature>
<evidence type="ECO:0000313" key="3">
    <source>
        <dbReference type="Proteomes" id="UP000249739"/>
    </source>
</evidence>
<dbReference type="AlphaFoldDB" id="A0A2W5FLM9"/>
<proteinExistence type="predicted"/>
<dbReference type="EMBL" id="QFOT01000115">
    <property type="protein sequence ID" value="PZP54710.1"/>
    <property type="molecule type" value="Genomic_DNA"/>
</dbReference>
<gene>
    <name evidence="2" type="ORF">DI586_09080</name>
</gene>
<accession>A0A2W5FLM9</accession>
<feature type="transmembrane region" description="Helical" evidence="1">
    <location>
        <begin position="55"/>
        <end position="75"/>
    </location>
</feature>
<name>A0A2W5FLM9_9BACT</name>
<reference evidence="2 3" key="1">
    <citation type="submission" date="2017-08" db="EMBL/GenBank/DDBJ databases">
        <title>Infants hospitalized years apart are colonized by the same room-sourced microbial strains.</title>
        <authorList>
            <person name="Brooks B."/>
            <person name="Olm M.R."/>
            <person name="Firek B.A."/>
            <person name="Baker R."/>
            <person name="Thomas B.C."/>
            <person name="Morowitz M.J."/>
            <person name="Banfield J.F."/>
        </authorList>
    </citation>
    <scope>NUCLEOTIDE SEQUENCE [LARGE SCALE GENOMIC DNA]</scope>
    <source>
        <strain evidence="2">S2_006_000_R2_64</strain>
    </source>
</reference>
<sequence>MEFENTFNDFGDIKVDVTLQIKQLKITLFISLFITLVLGGFIYNDISESGVFENSPFILPLAAAMLGLAVLNYSLKFYSVLNSFPETNFLVLGGSGINMPIFLSKPFKLLSDQDNLRSETITWNNIEDISYVVRGKSRIPMVRIIHNESGKLRTIYFEKRLIEAKLSEIETFLASHYPDKFEKPNPSSVSLKLPKKMVPVLIIFVLVGMFSSLVSIHFSKKSNERNQAVATQFSQSEINEAMTWATPSNPAILSSRQAQDYRIEKWPNGNVKSEEPLVNGQINGMGKYWWENSKNYGEIPWLNGQKHGSFILYTQNGQPDAKLTYKNGKQHGVSEWYMLKQKWVYINGQPAKQLR</sequence>
<comment type="caution">
    <text evidence="2">The sequence shown here is derived from an EMBL/GenBank/DDBJ whole genome shotgun (WGS) entry which is preliminary data.</text>
</comment>
<dbReference type="SUPFAM" id="SSF82185">
    <property type="entry name" value="Histone H3 K4-specific methyltransferase SET7/9 N-terminal domain"/>
    <property type="match status" value="1"/>
</dbReference>
<dbReference type="Proteomes" id="UP000249739">
    <property type="component" value="Unassembled WGS sequence"/>
</dbReference>
<feature type="transmembrane region" description="Helical" evidence="1">
    <location>
        <begin position="87"/>
        <end position="103"/>
    </location>
</feature>